<dbReference type="OrthoDB" id="270510at2"/>
<keyword evidence="4" id="KW-1185">Reference proteome</keyword>
<evidence type="ECO:0000313" key="4">
    <source>
        <dbReference type="Proteomes" id="UP000317835"/>
    </source>
</evidence>
<sequence length="261" mass="28659">MLRRIVERAEQRKARLAFLDGSGSPLEPVARRTYAPGGKAPIQGAWHRKGRISAIGAVAVSPALRRPNLVFRLLPDDANAHGEDTVSFLARPRGRPRGPMTILRDRGGIHKRSRVVEAYQAKHPGIEAEDFPGYAPDANPDEGVWGDTEYPRLPSYAPEDTRELRLRLWDESSALRQRPNLLLGLAAATGPAGLVHPPRRDPTPVGVLVSLARLGSVTHNFRTTNGLSPLEHGRDSGHPAGLVTTPHRCQEDPQGYRTMNY</sequence>
<dbReference type="KEGG" id="tpla:ElP_25950"/>
<dbReference type="Pfam" id="PF13358">
    <property type="entry name" value="DDE_3"/>
    <property type="match status" value="1"/>
</dbReference>
<feature type="domain" description="Tc1-like transposase DDE" evidence="2">
    <location>
        <begin position="16"/>
        <end position="150"/>
    </location>
</feature>
<proteinExistence type="predicted"/>
<dbReference type="EMBL" id="CP036426">
    <property type="protein sequence ID" value="QDV34701.1"/>
    <property type="molecule type" value="Genomic_DNA"/>
</dbReference>
<reference evidence="3 4" key="1">
    <citation type="submission" date="2019-02" db="EMBL/GenBank/DDBJ databases">
        <title>Deep-cultivation of Planctomycetes and their phenomic and genomic characterization uncovers novel biology.</title>
        <authorList>
            <person name="Wiegand S."/>
            <person name="Jogler M."/>
            <person name="Boedeker C."/>
            <person name="Pinto D."/>
            <person name="Vollmers J."/>
            <person name="Rivas-Marin E."/>
            <person name="Kohn T."/>
            <person name="Peeters S.H."/>
            <person name="Heuer A."/>
            <person name="Rast P."/>
            <person name="Oberbeckmann S."/>
            <person name="Bunk B."/>
            <person name="Jeske O."/>
            <person name="Meyerdierks A."/>
            <person name="Storesund J.E."/>
            <person name="Kallscheuer N."/>
            <person name="Luecker S."/>
            <person name="Lage O.M."/>
            <person name="Pohl T."/>
            <person name="Merkel B.J."/>
            <person name="Hornburger P."/>
            <person name="Mueller R.-W."/>
            <person name="Bruemmer F."/>
            <person name="Labrenz M."/>
            <person name="Spormann A.M."/>
            <person name="Op den Camp H."/>
            <person name="Overmann J."/>
            <person name="Amann R."/>
            <person name="Jetten M.S.M."/>
            <person name="Mascher T."/>
            <person name="Medema M.H."/>
            <person name="Devos D.P."/>
            <person name="Kaster A.-K."/>
            <person name="Ovreas L."/>
            <person name="Rohde M."/>
            <person name="Galperin M.Y."/>
            <person name="Jogler C."/>
        </authorList>
    </citation>
    <scope>NUCLEOTIDE SEQUENCE [LARGE SCALE GENOMIC DNA]</scope>
    <source>
        <strain evidence="3 4">ElP</strain>
    </source>
</reference>
<evidence type="ECO:0000259" key="2">
    <source>
        <dbReference type="Pfam" id="PF13358"/>
    </source>
</evidence>
<name>A0A518H1K1_9BACT</name>
<feature type="region of interest" description="Disordered" evidence="1">
    <location>
        <begin position="237"/>
        <end position="261"/>
    </location>
</feature>
<organism evidence="3 4">
    <name type="scientific">Tautonia plasticadhaerens</name>
    <dbReference type="NCBI Taxonomy" id="2527974"/>
    <lineage>
        <taxon>Bacteria</taxon>
        <taxon>Pseudomonadati</taxon>
        <taxon>Planctomycetota</taxon>
        <taxon>Planctomycetia</taxon>
        <taxon>Isosphaerales</taxon>
        <taxon>Isosphaeraceae</taxon>
        <taxon>Tautonia</taxon>
    </lineage>
</organism>
<evidence type="ECO:0000256" key="1">
    <source>
        <dbReference type="SAM" id="MobiDB-lite"/>
    </source>
</evidence>
<dbReference type="AlphaFoldDB" id="A0A518H1K1"/>
<evidence type="ECO:0000313" key="3">
    <source>
        <dbReference type="EMBL" id="QDV34701.1"/>
    </source>
</evidence>
<protein>
    <recommendedName>
        <fullName evidence="2">Tc1-like transposase DDE domain-containing protein</fullName>
    </recommendedName>
</protein>
<dbReference type="InterPro" id="IPR038717">
    <property type="entry name" value="Tc1-like_DDE_dom"/>
</dbReference>
<accession>A0A518H1K1</accession>
<dbReference type="Proteomes" id="UP000317835">
    <property type="component" value="Chromosome"/>
</dbReference>
<dbReference type="RefSeq" id="WP_145269768.1">
    <property type="nucleotide sequence ID" value="NZ_CP036426.1"/>
</dbReference>
<gene>
    <name evidence="3" type="ORF">ElP_25950</name>
</gene>